<feature type="signal peptide" evidence="2">
    <location>
        <begin position="1"/>
        <end position="23"/>
    </location>
</feature>
<gene>
    <name evidence="3" type="ORF">M3M39_01480</name>
</gene>
<evidence type="ECO:0008006" key="5">
    <source>
        <dbReference type="Google" id="ProtNLM"/>
    </source>
</evidence>
<dbReference type="RefSeq" id="WP_252797466.1">
    <property type="nucleotide sequence ID" value="NZ_CP097118.1"/>
</dbReference>
<evidence type="ECO:0000256" key="1">
    <source>
        <dbReference type="SAM" id="MobiDB-lite"/>
    </source>
</evidence>
<accession>A0ABY5BSU0</accession>
<sequence length="195" mass="21401">MKKKGIVIIPIALTLLISLSACNNTKSKSVDSQTKTEHKQAKQKKTKEKKNEQKSNKDTKNNSNQSKDQNDQNQTTNSTSDDSKNNSNNDNSKNEQKNGNNDANNNSSNTTSSQDPRSLKNEQNGIGNTVTTPEAAINILRNGLGNNPDYIYELLSTDNNMYEIQVISKSIHAQGGSGTIGIYDVMQDGTYSLRS</sequence>
<evidence type="ECO:0000313" key="3">
    <source>
        <dbReference type="EMBL" id="USS88180.1"/>
    </source>
</evidence>
<dbReference type="Proteomes" id="UP001057025">
    <property type="component" value="Chromosome"/>
</dbReference>
<feature type="compositionally biased region" description="Low complexity" evidence="1">
    <location>
        <begin position="61"/>
        <end position="113"/>
    </location>
</feature>
<keyword evidence="4" id="KW-1185">Reference proteome</keyword>
<reference evidence="3" key="1">
    <citation type="submission" date="2022-05" db="EMBL/GenBank/DDBJ databases">
        <authorList>
            <person name="Oliphant S.A."/>
            <person name="Watson-Haigh N.S."/>
            <person name="Sumby K.M."/>
            <person name="Gardner J.M."/>
            <person name="Jiranek V."/>
        </authorList>
    </citation>
    <scope>NUCLEOTIDE SEQUENCE</scope>
    <source>
        <strain evidence="3">KI11_C11</strain>
    </source>
</reference>
<name>A0ABY5BSU0_9LACO</name>
<feature type="compositionally biased region" description="Polar residues" evidence="1">
    <location>
        <begin position="121"/>
        <end position="130"/>
    </location>
</feature>
<evidence type="ECO:0000256" key="2">
    <source>
        <dbReference type="SAM" id="SignalP"/>
    </source>
</evidence>
<organism evidence="3 4">
    <name type="scientific">Fructilactobacillus hinvesii</name>
    <dbReference type="NCBI Taxonomy" id="2940300"/>
    <lineage>
        <taxon>Bacteria</taxon>
        <taxon>Bacillati</taxon>
        <taxon>Bacillota</taxon>
        <taxon>Bacilli</taxon>
        <taxon>Lactobacillales</taxon>
        <taxon>Lactobacillaceae</taxon>
        <taxon>Fructilactobacillus</taxon>
    </lineage>
</organism>
<feature type="region of interest" description="Disordered" evidence="1">
    <location>
        <begin position="25"/>
        <end position="130"/>
    </location>
</feature>
<keyword evidence="2" id="KW-0732">Signal</keyword>
<feature type="chain" id="PRO_5046368354" description="Lipoprotein" evidence="2">
    <location>
        <begin position="24"/>
        <end position="195"/>
    </location>
</feature>
<dbReference type="PROSITE" id="PS51257">
    <property type="entry name" value="PROKAR_LIPOPROTEIN"/>
    <property type="match status" value="1"/>
</dbReference>
<protein>
    <recommendedName>
        <fullName evidence="5">Lipoprotein</fullName>
    </recommendedName>
</protein>
<proteinExistence type="predicted"/>
<feature type="compositionally biased region" description="Basic and acidic residues" evidence="1">
    <location>
        <begin position="49"/>
        <end position="60"/>
    </location>
</feature>
<evidence type="ECO:0000313" key="4">
    <source>
        <dbReference type="Proteomes" id="UP001057025"/>
    </source>
</evidence>
<dbReference type="EMBL" id="CP097118">
    <property type="protein sequence ID" value="USS88180.1"/>
    <property type="molecule type" value="Genomic_DNA"/>
</dbReference>